<evidence type="ECO:0000313" key="9">
    <source>
        <dbReference type="EMBL" id="GGP88492.1"/>
    </source>
</evidence>
<keyword evidence="6 8" id="KW-0472">Membrane</keyword>
<feature type="transmembrane region" description="Helical" evidence="8">
    <location>
        <begin position="48"/>
        <end position="71"/>
    </location>
</feature>
<dbReference type="RefSeq" id="WP_229777085.1">
    <property type="nucleotide sequence ID" value="NZ_BMQW01000005.1"/>
</dbReference>
<comment type="caution">
    <text evidence="9">The sequence shown here is derived from an EMBL/GenBank/DDBJ whole genome shotgun (WGS) entry which is preliminary data.</text>
</comment>
<feature type="transmembrane region" description="Helical" evidence="8">
    <location>
        <begin position="358"/>
        <end position="379"/>
    </location>
</feature>
<evidence type="ECO:0000256" key="8">
    <source>
        <dbReference type="SAM" id="Phobius"/>
    </source>
</evidence>
<feature type="transmembrane region" description="Helical" evidence="8">
    <location>
        <begin position="21"/>
        <end position="42"/>
    </location>
</feature>
<evidence type="ECO:0000256" key="6">
    <source>
        <dbReference type="ARBA" id="ARBA00023136"/>
    </source>
</evidence>
<dbReference type="EMBL" id="BMQW01000005">
    <property type="protein sequence ID" value="GGP88492.1"/>
    <property type="molecule type" value="Genomic_DNA"/>
</dbReference>
<accession>A0ABQ2QMJ5</accession>
<keyword evidence="4 8" id="KW-0812">Transmembrane</keyword>
<dbReference type="InterPro" id="IPR048279">
    <property type="entry name" value="MdtK-like"/>
</dbReference>
<keyword evidence="5 8" id="KW-1133">Transmembrane helix</keyword>
<evidence type="ECO:0000256" key="1">
    <source>
        <dbReference type="ARBA" id="ARBA00004429"/>
    </source>
</evidence>
<dbReference type="PANTHER" id="PTHR43549">
    <property type="entry name" value="MULTIDRUG RESISTANCE PROTEIN YPNP-RELATED"/>
    <property type="match status" value="1"/>
</dbReference>
<evidence type="ECO:0000256" key="2">
    <source>
        <dbReference type="ARBA" id="ARBA00022448"/>
    </source>
</evidence>
<organism evidence="9 10">
    <name type="scientific">Shewanella ulleungensis</name>
    <dbReference type="NCBI Taxonomy" id="2282699"/>
    <lineage>
        <taxon>Bacteria</taxon>
        <taxon>Pseudomonadati</taxon>
        <taxon>Pseudomonadota</taxon>
        <taxon>Gammaproteobacteria</taxon>
        <taxon>Alteromonadales</taxon>
        <taxon>Shewanellaceae</taxon>
        <taxon>Shewanella</taxon>
    </lineage>
</organism>
<feature type="transmembrane region" description="Helical" evidence="8">
    <location>
        <begin position="318"/>
        <end position="338"/>
    </location>
</feature>
<reference evidence="10" key="1">
    <citation type="journal article" date="2019" name="Int. J. Syst. Evol. Microbiol.">
        <title>The Global Catalogue of Microorganisms (GCM) 10K type strain sequencing project: providing services to taxonomists for standard genome sequencing and annotation.</title>
        <authorList>
            <consortium name="The Broad Institute Genomics Platform"/>
            <consortium name="The Broad Institute Genome Sequencing Center for Infectious Disease"/>
            <person name="Wu L."/>
            <person name="Ma J."/>
        </authorList>
    </citation>
    <scope>NUCLEOTIDE SEQUENCE [LARGE SCALE GENOMIC DNA]</scope>
    <source>
        <strain evidence="10">JCM 32305</strain>
    </source>
</reference>
<feature type="transmembrane region" description="Helical" evidence="8">
    <location>
        <begin position="136"/>
        <end position="156"/>
    </location>
</feature>
<dbReference type="InterPro" id="IPR002528">
    <property type="entry name" value="MATE_fam"/>
</dbReference>
<sequence>MKDRHGLLSAPIGRVLFNMTLPNLIGIMTILGGSLVDIFFISQLGTEALAAVSFTFPVTLVISSIGIGIGAGVSTNLGRLIGSGHAPESKVFLFDALCMTLLIIWGLSILGCVFIEPIFSLLGANQASLPLINDYMWYWYLGAPALVLLMVGNQGLRATGDTRSPAKIMMLAAVVNLILDPLLIFGIGPFPRLEIQGAAIATTLSWVVAMSLAGYLIVIKRKLVEFASFDIGRLILHWKALAHIARPAALMNVINPIANGIIMAMLARIDHAGVAAFGAGIRLESVLLIVVMALSSSLMPFIAQNLGADQPERAKKALLMSLQFVFVFQTLLFIPLYFNATAIAQLFTNDPLVIDWLSFYVMILPAAYGPLGIVIVVATSLNAYHRPLSSLVINLCRLMLIMLPLAALGAYIGGVKGILLALPITNTFMGIACYYLATQISEPEHIKHSVPYGDKTNQSNNGQRYNNSHDNQPDNGKELLRTSVPSKSASNNLVD</sequence>
<evidence type="ECO:0000256" key="5">
    <source>
        <dbReference type="ARBA" id="ARBA00022989"/>
    </source>
</evidence>
<evidence type="ECO:0000256" key="4">
    <source>
        <dbReference type="ARBA" id="ARBA00022692"/>
    </source>
</evidence>
<feature type="region of interest" description="Disordered" evidence="7">
    <location>
        <begin position="448"/>
        <end position="495"/>
    </location>
</feature>
<dbReference type="PANTHER" id="PTHR43549:SF3">
    <property type="entry name" value="MULTIDRUG RESISTANCE PROTEIN YPNP-RELATED"/>
    <property type="match status" value="1"/>
</dbReference>
<dbReference type="NCBIfam" id="TIGR00797">
    <property type="entry name" value="matE"/>
    <property type="match status" value="1"/>
</dbReference>
<name>A0ABQ2QMJ5_9GAMM</name>
<feature type="transmembrane region" description="Helical" evidence="8">
    <location>
        <begin position="199"/>
        <end position="219"/>
    </location>
</feature>
<proteinExistence type="predicted"/>
<feature type="transmembrane region" description="Helical" evidence="8">
    <location>
        <begin position="168"/>
        <end position="187"/>
    </location>
</feature>
<feature type="transmembrane region" description="Helical" evidence="8">
    <location>
        <begin position="418"/>
        <end position="437"/>
    </location>
</feature>
<feature type="compositionally biased region" description="Basic and acidic residues" evidence="7">
    <location>
        <begin position="471"/>
        <end position="480"/>
    </location>
</feature>
<dbReference type="Proteomes" id="UP000654004">
    <property type="component" value="Unassembled WGS sequence"/>
</dbReference>
<evidence type="ECO:0000256" key="7">
    <source>
        <dbReference type="SAM" id="MobiDB-lite"/>
    </source>
</evidence>
<feature type="compositionally biased region" description="Polar residues" evidence="7">
    <location>
        <begin position="455"/>
        <end position="470"/>
    </location>
</feature>
<gene>
    <name evidence="9" type="ORF">GCM10009410_23050</name>
</gene>
<dbReference type="Pfam" id="PF01554">
    <property type="entry name" value="MatE"/>
    <property type="match status" value="2"/>
</dbReference>
<feature type="transmembrane region" description="Helical" evidence="8">
    <location>
        <begin position="286"/>
        <end position="306"/>
    </location>
</feature>
<dbReference type="PIRSF" id="PIRSF006603">
    <property type="entry name" value="DinF"/>
    <property type="match status" value="1"/>
</dbReference>
<keyword evidence="2" id="KW-0813">Transport</keyword>
<keyword evidence="3" id="KW-1003">Cell membrane</keyword>
<keyword evidence="10" id="KW-1185">Reference proteome</keyword>
<feature type="transmembrane region" description="Helical" evidence="8">
    <location>
        <begin position="92"/>
        <end position="116"/>
    </location>
</feature>
<comment type="subcellular location">
    <subcellularLocation>
        <location evidence="1">Cell inner membrane</location>
        <topology evidence="1">Multi-pass membrane protein</topology>
    </subcellularLocation>
</comment>
<feature type="transmembrane region" description="Helical" evidence="8">
    <location>
        <begin position="391"/>
        <end position="412"/>
    </location>
</feature>
<feature type="compositionally biased region" description="Polar residues" evidence="7">
    <location>
        <begin position="483"/>
        <end position="495"/>
    </location>
</feature>
<dbReference type="InterPro" id="IPR052031">
    <property type="entry name" value="Membrane_Transporter-Flippase"/>
</dbReference>
<evidence type="ECO:0000313" key="10">
    <source>
        <dbReference type="Proteomes" id="UP000654004"/>
    </source>
</evidence>
<protein>
    <submittedName>
        <fullName evidence="9">MATE family efflux transporter</fullName>
    </submittedName>
</protein>
<evidence type="ECO:0000256" key="3">
    <source>
        <dbReference type="ARBA" id="ARBA00022475"/>
    </source>
</evidence>